<reference evidence="1" key="1">
    <citation type="submission" date="2020-09" db="EMBL/GenBank/DDBJ databases">
        <title>Genome-Enabled Discovery of Anthraquinone Biosynthesis in Senna tora.</title>
        <authorList>
            <person name="Kang S.-H."/>
            <person name="Pandey R.P."/>
            <person name="Lee C.-M."/>
            <person name="Sim J.-S."/>
            <person name="Jeong J.-T."/>
            <person name="Choi B.-S."/>
            <person name="Jung M."/>
            <person name="Ginzburg D."/>
            <person name="Zhao K."/>
            <person name="Won S.Y."/>
            <person name="Oh T.-J."/>
            <person name="Yu Y."/>
            <person name="Kim N.-H."/>
            <person name="Lee O.R."/>
            <person name="Lee T.-H."/>
            <person name="Bashyal P."/>
            <person name="Kim T.-S."/>
            <person name="Lee W.-H."/>
            <person name="Kawkins C."/>
            <person name="Kim C.-K."/>
            <person name="Kim J.S."/>
            <person name="Ahn B.O."/>
            <person name="Rhee S.Y."/>
            <person name="Sohng J.K."/>
        </authorList>
    </citation>
    <scope>NUCLEOTIDE SEQUENCE</scope>
    <source>
        <tissue evidence="1">Leaf</tissue>
    </source>
</reference>
<dbReference type="AlphaFoldDB" id="A0A834TYN5"/>
<keyword evidence="2" id="KW-1185">Reference proteome</keyword>
<dbReference type="EMBL" id="JAAIUW010000006">
    <property type="protein sequence ID" value="KAF7826379.1"/>
    <property type="molecule type" value="Genomic_DNA"/>
</dbReference>
<accession>A0A834TYN5</accession>
<sequence length="173" mass="19155">MFFCHFWCHYLKGGGTVLLLGKIPRASVAGEERRWHGLGWLWRRVGWLRVKEGMNAGFCGGFATGFSMIHLVGSTTVYGDYGCRIGCFLELRGVWVLNAPCGECFLLPQQVVCFGDGYSLQQVGTREETICPHGGLKFSLKCFGTPLRRLSGSYVARKPIDCRALDAIIIGRG</sequence>
<evidence type="ECO:0000313" key="2">
    <source>
        <dbReference type="Proteomes" id="UP000634136"/>
    </source>
</evidence>
<evidence type="ECO:0000313" key="1">
    <source>
        <dbReference type="EMBL" id="KAF7826379.1"/>
    </source>
</evidence>
<organism evidence="1 2">
    <name type="scientific">Senna tora</name>
    <dbReference type="NCBI Taxonomy" id="362788"/>
    <lineage>
        <taxon>Eukaryota</taxon>
        <taxon>Viridiplantae</taxon>
        <taxon>Streptophyta</taxon>
        <taxon>Embryophyta</taxon>
        <taxon>Tracheophyta</taxon>
        <taxon>Spermatophyta</taxon>
        <taxon>Magnoliopsida</taxon>
        <taxon>eudicotyledons</taxon>
        <taxon>Gunneridae</taxon>
        <taxon>Pentapetalae</taxon>
        <taxon>rosids</taxon>
        <taxon>fabids</taxon>
        <taxon>Fabales</taxon>
        <taxon>Fabaceae</taxon>
        <taxon>Caesalpinioideae</taxon>
        <taxon>Cassia clade</taxon>
        <taxon>Senna</taxon>
    </lineage>
</organism>
<comment type="caution">
    <text evidence="1">The sequence shown here is derived from an EMBL/GenBank/DDBJ whole genome shotgun (WGS) entry which is preliminary data.</text>
</comment>
<name>A0A834TYN5_9FABA</name>
<proteinExistence type="predicted"/>
<gene>
    <name evidence="1" type="ORF">G2W53_017543</name>
</gene>
<protein>
    <submittedName>
        <fullName evidence="1">Uncharacterized protein</fullName>
    </submittedName>
</protein>
<dbReference type="Proteomes" id="UP000634136">
    <property type="component" value="Unassembled WGS sequence"/>
</dbReference>